<comment type="similarity">
    <text evidence="8">Belongs to the MobA family.</text>
</comment>
<evidence type="ECO:0000313" key="12">
    <source>
        <dbReference type="Proteomes" id="UP000264179"/>
    </source>
</evidence>
<dbReference type="AlphaFoldDB" id="A0A358HZS0"/>
<dbReference type="SUPFAM" id="SSF53448">
    <property type="entry name" value="Nucleotide-diphospho-sugar transferases"/>
    <property type="match status" value="1"/>
</dbReference>
<keyword evidence="3 8" id="KW-0479">Metal-binding</keyword>
<keyword evidence="2 8" id="KW-0808">Transferase</keyword>
<gene>
    <name evidence="8 10" type="primary">mobA</name>
    <name evidence="10" type="ORF">DEF21_22445</name>
    <name evidence="11" type="ORF">DHR80_18950</name>
</gene>
<comment type="function">
    <text evidence="8">Transfers a GMP moiety from GTP to Mo-molybdopterin (Mo-MPT) cofactor (Moco or molybdenum cofactor) to form Mo-molybdopterin guanine dinucleotide (Mo-MGD) cofactor.</text>
</comment>
<comment type="domain">
    <text evidence="8">The N-terminal domain determines nucleotide recognition and specific binding, while the C-terminal domain determines the specific binding to the target protein.</text>
</comment>
<dbReference type="HAMAP" id="MF_00316">
    <property type="entry name" value="MobA"/>
    <property type="match status" value="1"/>
</dbReference>
<dbReference type="InterPro" id="IPR029044">
    <property type="entry name" value="Nucleotide-diphossugar_trans"/>
</dbReference>
<dbReference type="PANTHER" id="PTHR19136">
    <property type="entry name" value="MOLYBDENUM COFACTOR GUANYLYLTRANSFERASE"/>
    <property type="match status" value="1"/>
</dbReference>
<dbReference type="InterPro" id="IPR013482">
    <property type="entry name" value="Molybde_CF_guanTrfase"/>
</dbReference>
<evidence type="ECO:0000256" key="8">
    <source>
        <dbReference type="HAMAP-Rule" id="MF_00316"/>
    </source>
</evidence>
<feature type="binding site" evidence="8">
    <location>
        <position position="30"/>
    </location>
    <ligand>
        <name>GTP</name>
        <dbReference type="ChEBI" id="CHEBI:37565"/>
    </ligand>
</feature>
<name>A0A358HZS0_9PROT</name>
<keyword evidence="1 8" id="KW-0963">Cytoplasm</keyword>
<evidence type="ECO:0000256" key="6">
    <source>
        <dbReference type="ARBA" id="ARBA00023134"/>
    </source>
</evidence>
<evidence type="ECO:0000256" key="7">
    <source>
        <dbReference type="ARBA" id="ARBA00023150"/>
    </source>
</evidence>
<evidence type="ECO:0000256" key="3">
    <source>
        <dbReference type="ARBA" id="ARBA00022723"/>
    </source>
</evidence>
<dbReference type="PANTHER" id="PTHR19136:SF81">
    <property type="entry name" value="MOLYBDENUM COFACTOR GUANYLYLTRANSFERASE"/>
    <property type="match status" value="1"/>
</dbReference>
<dbReference type="InterPro" id="IPR025877">
    <property type="entry name" value="MobA-like_NTP_Trfase"/>
</dbReference>
<keyword evidence="10" id="KW-0548">Nucleotidyltransferase</keyword>
<evidence type="ECO:0000256" key="4">
    <source>
        <dbReference type="ARBA" id="ARBA00022741"/>
    </source>
</evidence>
<accession>A0A358HZS0</accession>
<protein>
    <recommendedName>
        <fullName evidence="8">Molybdenum cofactor guanylyltransferase</fullName>
        <shortName evidence="8">MoCo guanylyltransferase</shortName>
        <ecNumber evidence="8">2.7.7.77</ecNumber>
    </recommendedName>
    <alternativeName>
        <fullName evidence="8">GTP:molybdopterin guanylyltransferase</fullName>
    </alternativeName>
    <alternativeName>
        <fullName evidence="8">Mo-MPT guanylyltransferase</fullName>
    </alternativeName>
    <alternativeName>
        <fullName evidence="8">Molybdopterin guanylyltransferase</fullName>
    </alternativeName>
    <alternativeName>
        <fullName evidence="8">Molybdopterin-guanine dinucleotide synthase</fullName>
        <shortName evidence="8">MGD synthase</shortName>
    </alternativeName>
</protein>
<dbReference type="CDD" id="cd02503">
    <property type="entry name" value="MobA"/>
    <property type="match status" value="1"/>
</dbReference>
<comment type="caution">
    <text evidence="10">The sequence shown here is derived from an EMBL/GenBank/DDBJ whole genome shotgun (WGS) entry which is preliminary data.</text>
</comment>
<dbReference type="GO" id="GO:0005737">
    <property type="term" value="C:cytoplasm"/>
    <property type="evidence" value="ECO:0007669"/>
    <property type="project" value="UniProtKB-SubCell"/>
</dbReference>
<keyword evidence="4 8" id="KW-0547">Nucleotide-binding</keyword>
<sequence length="215" mass="22715">MTRSSDTRAIPKTAALILAGGAGRRMGGNKPFREVGGMTLLARVIKAARAQCDHVMISSNEDTAIFAEYDVPVVRDLPKAGQGPLGGVLGGLDVLPGDIDWLVSFPVDCPIVPDDMVAQLLSGARNADVKAAFASHADRDHYLSSIWHRGSAPVIARQLADDNRRVGAALRMMDAVKVTFPVSDGAIEPFTNVNSPEDLNALHKMLSGFVGGKGS</sequence>
<comment type="subcellular location">
    <subcellularLocation>
        <location evidence="8">Cytoplasm</location>
    </subcellularLocation>
</comment>
<feature type="domain" description="MobA-like NTP transferase" evidence="9">
    <location>
        <begin position="15"/>
        <end position="164"/>
    </location>
</feature>
<feature type="binding site" evidence="8">
    <location>
        <position position="108"/>
    </location>
    <ligand>
        <name>Mg(2+)</name>
        <dbReference type="ChEBI" id="CHEBI:18420"/>
    </ligand>
</feature>
<dbReference type="Proteomes" id="UP000264753">
    <property type="component" value="Unassembled WGS sequence"/>
</dbReference>
<organism evidence="10 13">
    <name type="scientific">Thalassospira lucentensis</name>
    <dbReference type="NCBI Taxonomy" id="168935"/>
    <lineage>
        <taxon>Bacteria</taxon>
        <taxon>Pseudomonadati</taxon>
        <taxon>Pseudomonadota</taxon>
        <taxon>Alphaproteobacteria</taxon>
        <taxon>Rhodospirillales</taxon>
        <taxon>Thalassospiraceae</taxon>
        <taxon>Thalassospira</taxon>
    </lineage>
</organism>
<feature type="binding site" evidence="8">
    <location>
        <begin position="18"/>
        <end position="20"/>
    </location>
    <ligand>
        <name>GTP</name>
        <dbReference type="ChEBI" id="CHEBI:37565"/>
    </ligand>
</feature>
<dbReference type="GO" id="GO:1902758">
    <property type="term" value="P:bis(molybdopterin guanine dinucleotide)molybdenum biosynthetic process"/>
    <property type="evidence" value="ECO:0007669"/>
    <property type="project" value="TreeGrafter"/>
</dbReference>
<keyword evidence="7 8" id="KW-0501">Molybdenum cofactor biosynthesis</keyword>
<feature type="binding site" evidence="8">
    <location>
        <position position="108"/>
    </location>
    <ligand>
        <name>GTP</name>
        <dbReference type="ChEBI" id="CHEBI:37565"/>
    </ligand>
</feature>
<comment type="subunit">
    <text evidence="8">Monomer.</text>
</comment>
<evidence type="ECO:0000256" key="1">
    <source>
        <dbReference type="ARBA" id="ARBA00022490"/>
    </source>
</evidence>
<dbReference type="Proteomes" id="UP000264179">
    <property type="component" value="Unassembled WGS sequence"/>
</dbReference>
<keyword evidence="6 8" id="KW-0342">GTP-binding</keyword>
<evidence type="ECO:0000259" key="9">
    <source>
        <dbReference type="Pfam" id="PF12804"/>
    </source>
</evidence>
<dbReference type="GO" id="GO:0061603">
    <property type="term" value="F:molybdenum cofactor guanylyltransferase activity"/>
    <property type="evidence" value="ECO:0007669"/>
    <property type="project" value="UniProtKB-EC"/>
</dbReference>
<comment type="cofactor">
    <cofactor evidence="8">
        <name>Mg(2+)</name>
        <dbReference type="ChEBI" id="CHEBI:18420"/>
    </cofactor>
</comment>
<comment type="caution">
    <text evidence="8">Lacks conserved residue(s) required for the propagation of feature annotation.</text>
</comment>
<evidence type="ECO:0000256" key="2">
    <source>
        <dbReference type="ARBA" id="ARBA00022679"/>
    </source>
</evidence>
<dbReference type="EMBL" id="DPOP01000147">
    <property type="protein sequence ID" value="HCW69237.1"/>
    <property type="molecule type" value="Genomic_DNA"/>
</dbReference>
<dbReference type="EC" id="2.7.7.77" evidence="8"/>
<dbReference type="GO" id="GO:0005525">
    <property type="term" value="F:GTP binding"/>
    <property type="evidence" value="ECO:0007669"/>
    <property type="project" value="UniProtKB-UniRule"/>
</dbReference>
<evidence type="ECO:0000256" key="5">
    <source>
        <dbReference type="ARBA" id="ARBA00022842"/>
    </source>
</evidence>
<keyword evidence="5 8" id="KW-0460">Magnesium</keyword>
<dbReference type="GO" id="GO:0046872">
    <property type="term" value="F:metal ion binding"/>
    <property type="evidence" value="ECO:0007669"/>
    <property type="project" value="UniProtKB-KW"/>
</dbReference>
<evidence type="ECO:0000313" key="10">
    <source>
        <dbReference type="EMBL" id="HBV00639.1"/>
    </source>
</evidence>
<comment type="catalytic activity">
    <reaction evidence="8">
        <text>Mo-molybdopterin + GTP + H(+) = Mo-molybdopterin guanine dinucleotide + diphosphate</text>
        <dbReference type="Rhea" id="RHEA:34243"/>
        <dbReference type="ChEBI" id="CHEBI:15378"/>
        <dbReference type="ChEBI" id="CHEBI:33019"/>
        <dbReference type="ChEBI" id="CHEBI:37565"/>
        <dbReference type="ChEBI" id="CHEBI:71302"/>
        <dbReference type="ChEBI" id="CHEBI:71310"/>
        <dbReference type="EC" id="2.7.7.77"/>
    </reaction>
</comment>
<dbReference type="Pfam" id="PF12804">
    <property type="entry name" value="NTP_transf_3"/>
    <property type="match status" value="1"/>
</dbReference>
<reference evidence="12 13" key="1">
    <citation type="journal article" date="2018" name="Nat. Biotechnol.">
        <title>A standardized bacterial taxonomy based on genome phylogeny substantially revises the tree of life.</title>
        <authorList>
            <person name="Parks D.H."/>
            <person name="Chuvochina M."/>
            <person name="Waite D.W."/>
            <person name="Rinke C."/>
            <person name="Skarshewski A."/>
            <person name="Chaumeil P.A."/>
            <person name="Hugenholtz P."/>
        </authorList>
    </citation>
    <scope>NUCLEOTIDE SEQUENCE [LARGE SCALE GENOMIC DNA]</scope>
    <source>
        <strain evidence="10">UBA8707</strain>
        <strain evidence="11">UBA9881</strain>
    </source>
</reference>
<dbReference type="RefSeq" id="WP_277278742.1">
    <property type="nucleotide sequence ID" value="NZ_DOOG01000178.1"/>
</dbReference>
<feature type="binding site" evidence="8">
    <location>
        <position position="76"/>
    </location>
    <ligand>
        <name>GTP</name>
        <dbReference type="ChEBI" id="CHEBI:37565"/>
    </ligand>
</feature>
<dbReference type="EMBL" id="DOOG01000178">
    <property type="protein sequence ID" value="HBV00639.1"/>
    <property type="molecule type" value="Genomic_DNA"/>
</dbReference>
<proteinExistence type="inferred from homology"/>
<evidence type="ECO:0000313" key="13">
    <source>
        <dbReference type="Proteomes" id="UP000264753"/>
    </source>
</evidence>
<dbReference type="NCBIfam" id="TIGR02665">
    <property type="entry name" value="molyb_mobA"/>
    <property type="match status" value="1"/>
</dbReference>
<dbReference type="Gene3D" id="3.90.550.10">
    <property type="entry name" value="Spore Coat Polysaccharide Biosynthesis Protein SpsA, Chain A"/>
    <property type="match status" value="1"/>
</dbReference>
<evidence type="ECO:0000313" key="11">
    <source>
        <dbReference type="EMBL" id="HCW69237.1"/>
    </source>
</evidence>